<evidence type="ECO:0000313" key="1">
    <source>
        <dbReference type="EMBL" id="SUG46038.1"/>
    </source>
</evidence>
<protein>
    <submittedName>
        <fullName evidence="1">Uncharacterized protein</fullName>
    </submittedName>
</protein>
<evidence type="ECO:0000313" key="2">
    <source>
        <dbReference type="Proteomes" id="UP000254741"/>
    </source>
</evidence>
<proteinExistence type="predicted"/>
<dbReference type="EMBL" id="UGXG01000002">
    <property type="protein sequence ID" value="SUG46038.1"/>
    <property type="molecule type" value="Genomic_DNA"/>
</dbReference>
<accession>A0A379T5X2</accession>
<gene>
    <name evidence="1" type="ORF">NCTC8297_01242</name>
</gene>
<sequence>MSRYPQPWNGRLSAVNPSGSRFKLRGTPLQQACVVIIPVIR</sequence>
<dbReference type="AlphaFoldDB" id="A0A379T5X2"/>
<organism evidence="1 2">
    <name type="scientific">Salmonella enterica subsp. arizonae</name>
    <dbReference type="NCBI Taxonomy" id="59203"/>
    <lineage>
        <taxon>Bacteria</taxon>
        <taxon>Pseudomonadati</taxon>
        <taxon>Pseudomonadota</taxon>
        <taxon>Gammaproteobacteria</taxon>
        <taxon>Enterobacterales</taxon>
        <taxon>Enterobacteriaceae</taxon>
        <taxon>Salmonella</taxon>
    </lineage>
</organism>
<dbReference type="Proteomes" id="UP000254741">
    <property type="component" value="Unassembled WGS sequence"/>
</dbReference>
<reference evidence="1 2" key="1">
    <citation type="submission" date="2018-06" db="EMBL/GenBank/DDBJ databases">
        <authorList>
            <consortium name="Pathogen Informatics"/>
            <person name="Doyle S."/>
        </authorList>
    </citation>
    <scope>NUCLEOTIDE SEQUENCE [LARGE SCALE GENOMIC DNA]</scope>
    <source>
        <strain evidence="1 2">NCTC8297</strain>
    </source>
</reference>
<name>A0A379T5X2_SALER</name>